<sequence length="80" mass="8701">MAKVAVEDNLSNVKQALQNEGHEVCNLEENNMQNCQCCVITGQDENMMGMANTQTQASVINADGLTAEEVVNQVNQCVNK</sequence>
<proteinExistence type="predicted"/>
<keyword evidence="2" id="KW-1185">Reference proteome</keyword>
<comment type="caution">
    <text evidence="1">The sequence shown here is derived from an EMBL/GenBank/DDBJ whole genome shotgun (WGS) entry which is preliminary data.</text>
</comment>
<name>A0A6N9PZ79_9BACL</name>
<protein>
    <submittedName>
        <fullName evidence="1">YkuS family protein</fullName>
    </submittedName>
</protein>
<dbReference type="AlphaFoldDB" id="A0A6N9PZ79"/>
<dbReference type="EMBL" id="SIJB01000018">
    <property type="protein sequence ID" value="NBI28831.1"/>
    <property type="molecule type" value="Genomic_DNA"/>
</dbReference>
<dbReference type="RefSeq" id="WP_160645628.1">
    <property type="nucleotide sequence ID" value="NZ_SIJB01000018.1"/>
</dbReference>
<dbReference type="InterPro" id="IPR005370">
    <property type="entry name" value="UPF0180"/>
</dbReference>
<accession>A0A6N9PZ79</accession>
<gene>
    <name evidence="1" type="ORF">ERL59_07660</name>
</gene>
<evidence type="ECO:0000313" key="1">
    <source>
        <dbReference type="EMBL" id="NBI28831.1"/>
    </source>
</evidence>
<dbReference type="Pfam" id="PF03698">
    <property type="entry name" value="UPF0180"/>
    <property type="match status" value="1"/>
</dbReference>
<evidence type="ECO:0000313" key="2">
    <source>
        <dbReference type="Proteomes" id="UP000448943"/>
    </source>
</evidence>
<dbReference type="OrthoDB" id="1708042at2"/>
<organism evidence="1 2">
    <name type="scientific">Chengkuizengella marina</name>
    <dbReference type="NCBI Taxonomy" id="2507566"/>
    <lineage>
        <taxon>Bacteria</taxon>
        <taxon>Bacillati</taxon>
        <taxon>Bacillota</taxon>
        <taxon>Bacilli</taxon>
        <taxon>Bacillales</taxon>
        <taxon>Paenibacillaceae</taxon>
        <taxon>Chengkuizengella</taxon>
    </lineage>
</organism>
<reference evidence="1 2" key="1">
    <citation type="submission" date="2019-01" db="EMBL/GenBank/DDBJ databases">
        <title>Chengkuizengella sp. nov., isolated from deep-sea sediment of East Pacific Ocean.</title>
        <authorList>
            <person name="Yang J."/>
            <person name="Lai Q."/>
            <person name="Shao Z."/>
        </authorList>
    </citation>
    <scope>NUCLEOTIDE SEQUENCE [LARGE SCALE GENOMIC DNA]</scope>
    <source>
        <strain evidence="1 2">YPA3-1-1</strain>
    </source>
</reference>
<dbReference type="Proteomes" id="UP000448943">
    <property type="component" value="Unassembled WGS sequence"/>
</dbReference>